<reference evidence="11 12" key="1">
    <citation type="journal article" date="2018" name="Int. J. Syst. Evol. Microbiol.">
        <title>Uliginosibacterium sediminicola sp. nov., isolated from freshwater sediment.</title>
        <authorList>
            <person name="Hwang W.M."/>
            <person name="Kim S.M."/>
            <person name="Kang K."/>
            <person name="Ahn T.Y."/>
        </authorList>
    </citation>
    <scope>NUCLEOTIDE SEQUENCE [LARGE SCALE GENOMIC DNA]</scope>
    <source>
        <strain evidence="11 12">M1-21</strain>
    </source>
</reference>
<keyword evidence="4 8" id="KW-0472">Membrane</keyword>
<dbReference type="Pfam" id="PF00015">
    <property type="entry name" value="MCPsignal"/>
    <property type="match status" value="1"/>
</dbReference>
<gene>
    <name evidence="11" type="ORF">ABDB84_03625</name>
</gene>
<protein>
    <submittedName>
        <fullName evidence="11">Methyl-accepting chemotaxis protein</fullName>
    </submittedName>
</protein>
<dbReference type="SUPFAM" id="SSF58104">
    <property type="entry name" value="Methyl-accepting chemotaxis protein (MCP) signaling domain"/>
    <property type="match status" value="1"/>
</dbReference>
<keyword evidence="2 8" id="KW-0812">Transmembrane</keyword>
<dbReference type="PRINTS" id="PR00260">
    <property type="entry name" value="CHEMTRNSDUCR"/>
</dbReference>
<sequence length="538" mass="58318">MNTSIAFRLKLILALSALITLSVGLLGLQNSSRLAASLERSQSETLQKVRELDEIVAQTLRLRVHVLNHFIKPTEAERKKVEEQARKSDQSLWDHMKTYERLISDPRERAIFDKETEALKKFDTALYAAFEGNNSGDDTAARAGIGAFIKISADAKTVTDEHKHLMDEAIQAERDASMQDMKQLRLYSWIIIIVGVAAVVALGLTLERGIRRGLLSMQSAIARIEDEQDFRIRVPAAGNSELSDMGRRLNRLLQAMQDNLRQIGESANAVAAKSRDMAETAHELATASTQQSESASSMAAAVEEMTVSIGHIGDRAVAANQLSHESGKLAADGNQTIGETVKDINEIASTVRLTSERLSVVETESDKISSVVAVIREVADQTNLLALNAAIEAARAGEQGRGFAVVADEVRKLAERTANSTREISAIIDGVRGGAKDAVSSMELAVDRVSQGVTRAENASQAIERISVTSLQTVDMVHEITDAIREQSSASTNIAQQVERIAQMAELSSDAASGSASTARELDQLAASMQKIVQTYKL</sequence>
<dbReference type="RefSeq" id="WP_345918319.1">
    <property type="nucleotide sequence ID" value="NZ_JBDIVE010000001.1"/>
</dbReference>
<evidence type="ECO:0000259" key="10">
    <source>
        <dbReference type="PROSITE" id="PS50885"/>
    </source>
</evidence>
<dbReference type="SMART" id="SM00283">
    <property type="entry name" value="MA"/>
    <property type="match status" value="1"/>
</dbReference>
<comment type="caution">
    <text evidence="11">The sequence shown here is derived from an EMBL/GenBank/DDBJ whole genome shotgun (WGS) entry which is preliminary data.</text>
</comment>
<comment type="similarity">
    <text evidence="6">Belongs to the methyl-accepting chemotaxis (MCP) protein family.</text>
</comment>
<organism evidence="11 12">
    <name type="scientific">Uliginosibacterium sediminicola</name>
    <dbReference type="NCBI Taxonomy" id="2024550"/>
    <lineage>
        <taxon>Bacteria</taxon>
        <taxon>Pseudomonadati</taxon>
        <taxon>Pseudomonadota</taxon>
        <taxon>Betaproteobacteria</taxon>
        <taxon>Rhodocyclales</taxon>
        <taxon>Zoogloeaceae</taxon>
        <taxon>Uliginosibacterium</taxon>
    </lineage>
</organism>
<dbReference type="InterPro" id="IPR024478">
    <property type="entry name" value="HlyB_4HB_MCP"/>
</dbReference>
<feature type="domain" description="HAMP" evidence="10">
    <location>
        <begin position="208"/>
        <end position="261"/>
    </location>
</feature>
<comment type="subcellular location">
    <subcellularLocation>
        <location evidence="1">Membrane</location>
        <topology evidence="1">Multi-pass membrane protein</topology>
    </subcellularLocation>
</comment>
<evidence type="ECO:0000256" key="2">
    <source>
        <dbReference type="ARBA" id="ARBA00022692"/>
    </source>
</evidence>
<proteinExistence type="inferred from homology"/>
<evidence type="ECO:0000256" key="5">
    <source>
        <dbReference type="ARBA" id="ARBA00023224"/>
    </source>
</evidence>
<evidence type="ECO:0000259" key="9">
    <source>
        <dbReference type="PROSITE" id="PS50111"/>
    </source>
</evidence>
<evidence type="ECO:0000256" key="7">
    <source>
        <dbReference type="PROSITE-ProRule" id="PRU00284"/>
    </source>
</evidence>
<dbReference type="PANTHER" id="PTHR32089">
    <property type="entry name" value="METHYL-ACCEPTING CHEMOTAXIS PROTEIN MCPB"/>
    <property type="match status" value="1"/>
</dbReference>
<evidence type="ECO:0000313" key="11">
    <source>
        <dbReference type="EMBL" id="MEN3067555.1"/>
    </source>
</evidence>
<dbReference type="PROSITE" id="PS50111">
    <property type="entry name" value="CHEMOTAXIS_TRANSDUC_2"/>
    <property type="match status" value="1"/>
</dbReference>
<dbReference type="InterPro" id="IPR004090">
    <property type="entry name" value="Chemotax_Me-accpt_rcpt"/>
</dbReference>
<evidence type="ECO:0000313" key="12">
    <source>
        <dbReference type="Proteomes" id="UP001410394"/>
    </source>
</evidence>
<dbReference type="Pfam" id="PF12729">
    <property type="entry name" value="4HB_MCP_1"/>
    <property type="match status" value="1"/>
</dbReference>
<dbReference type="Gene3D" id="1.10.287.950">
    <property type="entry name" value="Methyl-accepting chemotaxis protein"/>
    <property type="match status" value="1"/>
</dbReference>
<evidence type="ECO:0000256" key="4">
    <source>
        <dbReference type="ARBA" id="ARBA00023136"/>
    </source>
</evidence>
<evidence type="ECO:0000256" key="6">
    <source>
        <dbReference type="ARBA" id="ARBA00029447"/>
    </source>
</evidence>
<accession>A0ABU9YV42</accession>
<keyword evidence="12" id="KW-1185">Reference proteome</keyword>
<dbReference type="PROSITE" id="PS50885">
    <property type="entry name" value="HAMP"/>
    <property type="match status" value="1"/>
</dbReference>
<keyword evidence="5 7" id="KW-0807">Transducer</keyword>
<dbReference type="PANTHER" id="PTHR32089:SF119">
    <property type="entry name" value="METHYL-ACCEPTING CHEMOTAXIS PROTEIN CTPL"/>
    <property type="match status" value="1"/>
</dbReference>
<dbReference type="CDD" id="cd11386">
    <property type="entry name" value="MCP_signal"/>
    <property type="match status" value="1"/>
</dbReference>
<evidence type="ECO:0000256" key="3">
    <source>
        <dbReference type="ARBA" id="ARBA00022989"/>
    </source>
</evidence>
<feature type="domain" description="Methyl-accepting transducer" evidence="9">
    <location>
        <begin position="266"/>
        <end position="502"/>
    </location>
</feature>
<dbReference type="SMART" id="SM00304">
    <property type="entry name" value="HAMP"/>
    <property type="match status" value="1"/>
</dbReference>
<dbReference type="InterPro" id="IPR003660">
    <property type="entry name" value="HAMP_dom"/>
</dbReference>
<dbReference type="Proteomes" id="UP001410394">
    <property type="component" value="Unassembled WGS sequence"/>
</dbReference>
<name>A0ABU9YV42_9RHOO</name>
<evidence type="ECO:0000256" key="8">
    <source>
        <dbReference type="SAM" id="Phobius"/>
    </source>
</evidence>
<feature type="transmembrane region" description="Helical" evidence="8">
    <location>
        <begin position="186"/>
        <end position="206"/>
    </location>
</feature>
<dbReference type="InterPro" id="IPR004089">
    <property type="entry name" value="MCPsignal_dom"/>
</dbReference>
<keyword evidence="3 8" id="KW-1133">Transmembrane helix</keyword>
<dbReference type="EMBL" id="JBDIVE010000001">
    <property type="protein sequence ID" value="MEN3067555.1"/>
    <property type="molecule type" value="Genomic_DNA"/>
</dbReference>
<evidence type="ECO:0000256" key="1">
    <source>
        <dbReference type="ARBA" id="ARBA00004141"/>
    </source>
</evidence>